<dbReference type="InterPro" id="IPR025381">
    <property type="entry name" value="DUF4296"/>
</dbReference>
<comment type="caution">
    <text evidence="3">The sequence shown here is derived from an EMBL/GenBank/DDBJ whole genome shotgun (WGS) entry which is preliminary data.</text>
</comment>
<evidence type="ECO:0000256" key="1">
    <source>
        <dbReference type="SAM" id="MobiDB-lite"/>
    </source>
</evidence>
<organism evidence="3 4">
    <name type="scientific">Flavobacterium macrobrachii</name>
    <dbReference type="NCBI Taxonomy" id="591204"/>
    <lineage>
        <taxon>Bacteria</taxon>
        <taxon>Pseudomonadati</taxon>
        <taxon>Bacteroidota</taxon>
        <taxon>Flavobacteriia</taxon>
        <taxon>Flavobacteriales</taxon>
        <taxon>Flavobacteriaceae</taxon>
        <taxon>Flavobacterium</taxon>
    </lineage>
</organism>
<dbReference type="RefSeq" id="WP_187655968.1">
    <property type="nucleotide sequence ID" value="NZ_JACSOD020000509.1"/>
</dbReference>
<reference evidence="3 4" key="1">
    <citation type="submission" date="2021-02" db="EMBL/GenBank/DDBJ databases">
        <authorList>
            <person name="Jung H.S."/>
            <person name="Chun B.H."/>
            <person name="Jeon C.O."/>
        </authorList>
    </citation>
    <scope>NUCLEOTIDE SEQUENCE [LARGE SCALE GENOMIC DNA]</scope>
    <source>
        <strain evidence="3 4">LMG 25203</strain>
    </source>
</reference>
<sequence>MKKIFFFCVVFLAVSCNNSVIEKPSNLIEKDKMVDILYDISLLETVKSQGIKRGFTQSEINQYILKKYKIDSLQLISSNKYYASDAEEYKRMFEKVKAKLDEDDKKVTGKTAAEKNSTENSDAPKVY</sequence>
<accession>A0ABS2D3F3</accession>
<dbReference type="Proteomes" id="UP000759529">
    <property type="component" value="Unassembled WGS sequence"/>
</dbReference>
<dbReference type="Pfam" id="PF14129">
    <property type="entry name" value="DUF4296"/>
    <property type="match status" value="1"/>
</dbReference>
<proteinExistence type="predicted"/>
<dbReference type="EMBL" id="JACSOD020000509">
    <property type="protein sequence ID" value="MBM6500967.1"/>
    <property type="molecule type" value="Genomic_DNA"/>
</dbReference>
<feature type="domain" description="DUF4296" evidence="2">
    <location>
        <begin position="24"/>
        <end position="105"/>
    </location>
</feature>
<protein>
    <submittedName>
        <fullName evidence="3">DUF4296 domain-containing protein</fullName>
    </submittedName>
</protein>
<feature type="region of interest" description="Disordered" evidence="1">
    <location>
        <begin position="100"/>
        <end position="127"/>
    </location>
</feature>
<feature type="compositionally biased region" description="Basic and acidic residues" evidence="1">
    <location>
        <begin position="100"/>
        <end position="117"/>
    </location>
</feature>
<evidence type="ECO:0000313" key="4">
    <source>
        <dbReference type="Proteomes" id="UP000759529"/>
    </source>
</evidence>
<keyword evidence="4" id="KW-1185">Reference proteome</keyword>
<name>A0ABS2D3F3_9FLAO</name>
<evidence type="ECO:0000313" key="3">
    <source>
        <dbReference type="EMBL" id="MBM6500967.1"/>
    </source>
</evidence>
<evidence type="ECO:0000259" key="2">
    <source>
        <dbReference type="Pfam" id="PF14129"/>
    </source>
</evidence>
<gene>
    <name evidence="3" type="ORF">H9X54_016875</name>
</gene>
<dbReference type="PROSITE" id="PS51257">
    <property type="entry name" value="PROKAR_LIPOPROTEIN"/>
    <property type="match status" value="1"/>
</dbReference>